<keyword evidence="2" id="KW-0812">Transmembrane</keyword>
<reference evidence="3" key="1">
    <citation type="submission" date="2014-05" db="EMBL/GenBank/DDBJ databases">
        <title>The transcriptome of the halophilic microalga Tetraselmis sp. GSL018 isolated from the Great Salt Lake, Utah.</title>
        <authorList>
            <person name="Jinkerson R.E."/>
            <person name="D'Adamo S."/>
            <person name="Posewitz M.C."/>
        </authorList>
    </citation>
    <scope>NUCLEOTIDE SEQUENCE</scope>
    <source>
        <strain evidence="3">GSL018</strain>
    </source>
</reference>
<proteinExistence type="predicted"/>
<dbReference type="EMBL" id="GBEZ01017911">
    <property type="protein sequence ID" value="JAC68470.1"/>
    <property type="molecule type" value="Transcribed_RNA"/>
</dbReference>
<organism evidence="3">
    <name type="scientific">Tetraselmis sp. GSL018</name>
    <dbReference type="NCBI Taxonomy" id="582737"/>
    <lineage>
        <taxon>Eukaryota</taxon>
        <taxon>Viridiplantae</taxon>
        <taxon>Chlorophyta</taxon>
        <taxon>core chlorophytes</taxon>
        <taxon>Chlorodendrophyceae</taxon>
        <taxon>Chlorodendrales</taxon>
        <taxon>Chlorodendraceae</taxon>
        <taxon>Tetraselmis</taxon>
    </lineage>
</organism>
<protein>
    <submittedName>
        <fullName evidence="3">Uncharacterized protein</fullName>
    </submittedName>
</protein>
<keyword evidence="2" id="KW-1133">Transmembrane helix</keyword>
<evidence type="ECO:0000313" key="3">
    <source>
        <dbReference type="EMBL" id="JAC68470.1"/>
    </source>
</evidence>
<feature type="region of interest" description="Disordered" evidence="1">
    <location>
        <begin position="1"/>
        <end position="21"/>
    </location>
</feature>
<sequence>MIYSDSQIRVGGSSKDEEDPGQLSFQDAIASLFRGHISIGSWDVPWWIFWIAALGTLAFVVGSTFAAWKVMRHKHRVQHPEEQVKGKGAISKISFMSRFWSGPVAEGNENYQESLQPLGRSLHGFDDIPGMLKHDEYISEDF</sequence>
<accession>A0A061RCU3</accession>
<evidence type="ECO:0000256" key="1">
    <source>
        <dbReference type="SAM" id="MobiDB-lite"/>
    </source>
</evidence>
<feature type="transmembrane region" description="Helical" evidence="2">
    <location>
        <begin position="47"/>
        <end position="68"/>
    </location>
</feature>
<dbReference type="AlphaFoldDB" id="A0A061RCU3"/>
<gene>
    <name evidence="3" type="ORF">TSPGSL018_8639</name>
</gene>
<feature type="non-terminal residue" evidence="3">
    <location>
        <position position="142"/>
    </location>
</feature>
<keyword evidence="2" id="KW-0472">Membrane</keyword>
<name>A0A061RCU3_9CHLO</name>
<evidence type="ECO:0000256" key="2">
    <source>
        <dbReference type="SAM" id="Phobius"/>
    </source>
</evidence>